<dbReference type="SMART" id="SM00220">
    <property type="entry name" value="S_TKc"/>
    <property type="match status" value="1"/>
</dbReference>
<gene>
    <name evidence="3" type="ORF">GPECTOR_5g28</name>
</gene>
<feature type="region of interest" description="Disordered" evidence="1">
    <location>
        <begin position="330"/>
        <end position="362"/>
    </location>
</feature>
<protein>
    <recommendedName>
        <fullName evidence="2">Protein kinase domain-containing protein</fullName>
    </recommendedName>
</protein>
<evidence type="ECO:0000256" key="1">
    <source>
        <dbReference type="SAM" id="MobiDB-lite"/>
    </source>
</evidence>
<dbReference type="SUPFAM" id="SSF56112">
    <property type="entry name" value="Protein kinase-like (PK-like)"/>
    <property type="match status" value="1"/>
</dbReference>
<dbReference type="STRING" id="33097.A0A150GWK4"/>
<feature type="region of interest" description="Disordered" evidence="1">
    <location>
        <begin position="636"/>
        <end position="679"/>
    </location>
</feature>
<feature type="compositionally biased region" description="Basic residues" evidence="1">
    <location>
        <begin position="345"/>
        <end position="358"/>
    </location>
</feature>
<dbReference type="PANTHER" id="PTHR44329">
    <property type="entry name" value="SERINE/THREONINE-PROTEIN KINASE TNNI3K-RELATED"/>
    <property type="match status" value="1"/>
</dbReference>
<dbReference type="AlphaFoldDB" id="A0A150GWK4"/>
<feature type="compositionally biased region" description="Low complexity" evidence="1">
    <location>
        <begin position="174"/>
        <end position="185"/>
    </location>
</feature>
<dbReference type="InterPro" id="IPR011009">
    <property type="entry name" value="Kinase-like_dom_sf"/>
</dbReference>
<reference evidence="4" key="1">
    <citation type="journal article" date="2016" name="Nat. Commun.">
        <title>The Gonium pectorale genome demonstrates co-option of cell cycle regulation during the evolution of multicellularity.</title>
        <authorList>
            <person name="Hanschen E.R."/>
            <person name="Marriage T.N."/>
            <person name="Ferris P.J."/>
            <person name="Hamaji T."/>
            <person name="Toyoda A."/>
            <person name="Fujiyama A."/>
            <person name="Neme R."/>
            <person name="Noguchi H."/>
            <person name="Minakuchi Y."/>
            <person name="Suzuki M."/>
            <person name="Kawai-Toyooka H."/>
            <person name="Smith D.R."/>
            <person name="Sparks H."/>
            <person name="Anderson J."/>
            <person name="Bakaric R."/>
            <person name="Luria V."/>
            <person name="Karger A."/>
            <person name="Kirschner M.W."/>
            <person name="Durand P.M."/>
            <person name="Michod R.E."/>
            <person name="Nozaki H."/>
            <person name="Olson B.J."/>
        </authorList>
    </citation>
    <scope>NUCLEOTIDE SEQUENCE [LARGE SCALE GENOMIC DNA]</scope>
    <source>
        <strain evidence="4">NIES-2863</strain>
    </source>
</reference>
<dbReference type="InterPro" id="IPR051681">
    <property type="entry name" value="Ser/Thr_Kinases-Pseudokinases"/>
</dbReference>
<dbReference type="Proteomes" id="UP000075714">
    <property type="component" value="Unassembled WGS sequence"/>
</dbReference>
<feature type="region of interest" description="Disordered" evidence="1">
    <location>
        <begin position="157"/>
        <end position="222"/>
    </location>
</feature>
<dbReference type="PROSITE" id="PS00108">
    <property type="entry name" value="PROTEIN_KINASE_ST"/>
    <property type="match status" value="1"/>
</dbReference>
<feature type="domain" description="Protein kinase" evidence="2">
    <location>
        <begin position="218"/>
        <end position="641"/>
    </location>
</feature>
<proteinExistence type="predicted"/>
<comment type="caution">
    <text evidence="3">The sequence shown here is derived from an EMBL/GenBank/DDBJ whole genome shotgun (WGS) entry which is preliminary data.</text>
</comment>
<feature type="compositionally biased region" description="Polar residues" evidence="1">
    <location>
        <begin position="205"/>
        <end position="222"/>
    </location>
</feature>
<dbReference type="PROSITE" id="PS50011">
    <property type="entry name" value="PROTEIN_KINASE_DOM"/>
    <property type="match status" value="1"/>
</dbReference>
<dbReference type="EMBL" id="LSYV01000006">
    <property type="protein sequence ID" value="KXZ54184.1"/>
    <property type="molecule type" value="Genomic_DNA"/>
</dbReference>
<dbReference type="OrthoDB" id="551286at2759"/>
<feature type="compositionally biased region" description="Gly residues" evidence="1">
    <location>
        <begin position="668"/>
        <end position="679"/>
    </location>
</feature>
<dbReference type="PANTHER" id="PTHR44329:SF214">
    <property type="entry name" value="PROTEIN KINASE DOMAIN-CONTAINING PROTEIN"/>
    <property type="match status" value="1"/>
</dbReference>
<feature type="compositionally biased region" description="Low complexity" evidence="1">
    <location>
        <begin position="192"/>
        <end position="204"/>
    </location>
</feature>
<dbReference type="InterPro" id="IPR008271">
    <property type="entry name" value="Ser/Thr_kinase_AS"/>
</dbReference>
<accession>A0A150GWK4</accession>
<evidence type="ECO:0000259" key="2">
    <source>
        <dbReference type="PROSITE" id="PS50011"/>
    </source>
</evidence>
<dbReference type="InterPro" id="IPR000719">
    <property type="entry name" value="Prot_kinase_dom"/>
</dbReference>
<dbReference type="Gene3D" id="1.10.510.10">
    <property type="entry name" value="Transferase(Phosphotransferase) domain 1"/>
    <property type="match status" value="1"/>
</dbReference>
<dbReference type="InterPro" id="IPR001245">
    <property type="entry name" value="Ser-Thr/Tyr_kinase_cat_dom"/>
</dbReference>
<sequence length="679" mass="67663">MVSLDPDNLRLNAREALLSRSLSHPHLVQTYAIHVSQLQPDDLDPATYVPSSRAAAGQGGAVRPATRASLGDDETCSAQVNALLATALLSTMDEEAGSGRRPAETLGSSGGTACFLGTLEAAAAAGRGNAGDGEELRAYETGATAATAEAVDATGPAVDSGAAVTGPPQPQPGGPEAALEPLLAAAPPPPSRRTTTGAGRARSGVSTVQQLSHPHSRLHQLSQLSTFSTGPVAALGEPVPGAELPTTAASSGICSDAGGSPVPRDCPAAGADGQVSRAQGPDRSALRFLDTLHCMGAAPGCYLIVVLLEYCEHGTLAQLIQDQAATSAATAEPEVASGSGQLPGLRRRRRPPPVRPLKHSCSDPSLAWAPLTARRTGSAGAGMMGTGLLAADGGSPASGSAATLPKVSGAVTTGTAGMTGGDTDSGGPSPAATGSERALEMLRNALEIAQAMVYLHSLDLVHGDLKPGNVLLRAHAETQAEAAAAAGATPGGGAPAGSLHQRPRGYVCKVADFGLTNPVAATGSLPRATNASGWGAISYIAPEVVVDGKHGKPADVYSYGALLWHMVTGRPAFATMHPAQVLVGLASGDLALEMPPGVEPTVRKIGAACLARDPERRPTFDRIVAALLKAVPRTAQQHSRLHAAGNPPAGGGGGGGSFGAAAVSSGPPAGGAPGGHAHA</sequence>
<feature type="region of interest" description="Disordered" evidence="1">
    <location>
        <begin position="236"/>
        <end position="281"/>
    </location>
</feature>
<evidence type="ECO:0000313" key="3">
    <source>
        <dbReference type="EMBL" id="KXZ54184.1"/>
    </source>
</evidence>
<dbReference type="Pfam" id="PF07714">
    <property type="entry name" value="PK_Tyr_Ser-Thr"/>
    <property type="match status" value="1"/>
</dbReference>
<evidence type="ECO:0000313" key="4">
    <source>
        <dbReference type="Proteomes" id="UP000075714"/>
    </source>
</evidence>
<feature type="compositionally biased region" description="Gly residues" evidence="1">
    <location>
        <begin position="648"/>
        <end position="658"/>
    </location>
</feature>
<dbReference type="GO" id="GO:0005524">
    <property type="term" value="F:ATP binding"/>
    <property type="evidence" value="ECO:0007669"/>
    <property type="project" value="InterPro"/>
</dbReference>
<keyword evidence="4" id="KW-1185">Reference proteome</keyword>
<dbReference type="GO" id="GO:0004674">
    <property type="term" value="F:protein serine/threonine kinase activity"/>
    <property type="evidence" value="ECO:0007669"/>
    <property type="project" value="TreeGrafter"/>
</dbReference>
<name>A0A150GWK4_GONPE</name>
<organism evidence="3 4">
    <name type="scientific">Gonium pectorale</name>
    <name type="common">Green alga</name>
    <dbReference type="NCBI Taxonomy" id="33097"/>
    <lineage>
        <taxon>Eukaryota</taxon>
        <taxon>Viridiplantae</taxon>
        <taxon>Chlorophyta</taxon>
        <taxon>core chlorophytes</taxon>
        <taxon>Chlorophyceae</taxon>
        <taxon>CS clade</taxon>
        <taxon>Chlamydomonadales</taxon>
        <taxon>Volvocaceae</taxon>
        <taxon>Gonium</taxon>
    </lineage>
</organism>